<keyword evidence="6 8" id="KW-0472">Membrane</keyword>
<evidence type="ECO:0000259" key="11">
    <source>
        <dbReference type="Pfam" id="PF00593"/>
    </source>
</evidence>
<evidence type="ECO:0000256" key="6">
    <source>
        <dbReference type="ARBA" id="ARBA00023136"/>
    </source>
</evidence>
<dbReference type="SUPFAM" id="SSF49452">
    <property type="entry name" value="Starch-binding domain-like"/>
    <property type="match status" value="1"/>
</dbReference>
<evidence type="ECO:0000256" key="2">
    <source>
        <dbReference type="ARBA" id="ARBA00022448"/>
    </source>
</evidence>
<gene>
    <name evidence="13" type="ORF">DLD77_06190</name>
</gene>
<evidence type="ECO:0000256" key="4">
    <source>
        <dbReference type="ARBA" id="ARBA00022692"/>
    </source>
</evidence>
<keyword evidence="14" id="KW-1185">Reference proteome</keyword>
<evidence type="ECO:0000313" key="13">
    <source>
        <dbReference type="EMBL" id="AWO01306.1"/>
    </source>
</evidence>
<dbReference type="Pfam" id="PF07715">
    <property type="entry name" value="Plug"/>
    <property type="match status" value="1"/>
</dbReference>
<comment type="subcellular location">
    <subcellularLocation>
        <location evidence="1 8">Cell outer membrane</location>
        <topology evidence="1 8">Multi-pass membrane protein</topology>
    </subcellularLocation>
</comment>
<organism evidence="13 14">
    <name type="scientific">Chitinophaga alhagiae</name>
    <dbReference type="NCBI Taxonomy" id="2203219"/>
    <lineage>
        <taxon>Bacteria</taxon>
        <taxon>Pseudomonadati</taxon>
        <taxon>Bacteroidota</taxon>
        <taxon>Chitinophagia</taxon>
        <taxon>Chitinophagales</taxon>
        <taxon>Chitinophagaceae</taxon>
        <taxon>Chitinophaga</taxon>
    </lineage>
</organism>
<dbReference type="InterPro" id="IPR013784">
    <property type="entry name" value="Carb-bd-like_fold"/>
</dbReference>
<feature type="domain" description="TonB-dependent receptor-like beta-barrel" evidence="11">
    <location>
        <begin position="269"/>
        <end position="688"/>
    </location>
</feature>
<proteinExistence type="inferred from homology"/>
<name>A0ABN5LPL0_9BACT</name>
<evidence type="ECO:0000313" key="14">
    <source>
        <dbReference type="Proteomes" id="UP000246099"/>
    </source>
</evidence>
<dbReference type="InterPro" id="IPR012910">
    <property type="entry name" value="Plug_dom"/>
</dbReference>
<reference evidence="13 14" key="1">
    <citation type="submission" date="2018-05" db="EMBL/GenBank/DDBJ databases">
        <title>Chitinophaga sp. nov., isolated from rhizosphere soil of Alhagi.</title>
        <authorList>
            <person name="Liu Y."/>
        </authorList>
    </citation>
    <scope>NUCLEOTIDE SEQUENCE [LARGE SCALE GENOMIC DNA]</scope>
    <source>
        <strain evidence="13 14">T22</strain>
    </source>
</reference>
<keyword evidence="7 8" id="KW-0998">Cell outer membrane</keyword>
<dbReference type="Gene3D" id="2.60.40.1120">
    <property type="entry name" value="Carboxypeptidase-like, regulatory domain"/>
    <property type="match status" value="1"/>
</dbReference>
<dbReference type="PROSITE" id="PS52016">
    <property type="entry name" value="TONB_DEPENDENT_REC_3"/>
    <property type="match status" value="1"/>
</dbReference>
<evidence type="ECO:0000259" key="12">
    <source>
        <dbReference type="Pfam" id="PF07715"/>
    </source>
</evidence>
<comment type="similarity">
    <text evidence="8 9">Belongs to the TonB-dependent receptor family.</text>
</comment>
<dbReference type="InterPro" id="IPR000531">
    <property type="entry name" value="Beta-barrel_TonB"/>
</dbReference>
<evidence type="ECO:0000256" key="8">
    <source>
        <dbReference type="PROSITE-ProRule" id="PRU01360"/>
    </source>
</evidence>
<dbReference type="Gene3D" id="2.40.170.20">
    <property type="entry name" value="TonB-dependent receptor, beta-barrel domain"/>
    <property type="match status" value="1"/>
</dbReference>
<feature type="domain" description="TonB-dependent receptor plug" evidence="12">
    <location>
        <begin position="118"/>
        <end position="223"/>
    </location>
</feature>
<accession>A0ABN5LPL0</accession>
<keyword evidence="4 8" id="KW-0812">Transmembrane</keyword>
<keyword evidence="13" id="KW-0675">Receptor</keyword>
<protein>
    <submittedName>
        <fullName evidence="13">TonB-dependent receptor</fullName>
    </submittedName>
</protein>
<dbReference type="InterPro" id="IPR037066">
    <property type="entry name" value="Plug_dom_sf"/>
</dbReference>
<evidence type="ECO:0000256" key="9">
    <source>
        <dbReference type="RuleBase" id="RU003357"/>
    </source>
</evidence>
<keyword evidence="2 8" id="KW-0813">Transport</keyword>
<feature type="chain" id="PRO_5047002889" evidence="10">
    <location>
        <begin position="21"/>
        <end position="747"/>
    </location>
</feature>
<evidence type="ECO:0000256" key="5">
    <source>
        <dbReference type="ARBA" id="ARBA00023077"/>
    </source>
</evidence>
<dbReference type="PANTHER" id="PTHR30069">
    <property type="entry name" value="TONB-DEPENDENT OUTER MEMBRANE RECEPTOR"/>
    <property type="match status" value="1"/>
</dbReference>
<feature type="signal peptide" evidence="10">
    <location>
        <begin position="1"/>
        <end position="20"/>
    </location>
</feature>
<dbReference type="Gene3D" id="2.170.130.10">
    <property type="entry name" value="TonB-dependent receptor, plug domain"/>
    <property type="match status" value="1"/>
</dbReference>
<evidence type="ECO:0000256" key="3">
    <source>
        <dbReference type="ARBA" id="ARBA00022452"/>
    </source>
</evidence>
<dbReference type="SUPFAM" id="SSF56935">
    <property type="entry name" value="Porins"/>
    <property type="match status" value="1"/>
</dbReference>
<keyword evidence="3 8" id="KW-1134">Transmembrane beta strand</keyword>
<evidence type="ECO:0000256" key="10">
    <source>
        <dbReference type="SAM" id="SignalP"/>
    </source>
</evidence>
<dbReference type="Proteomes" id="UP000246099">
    <property type="component" value="Chromosome"/>
</dbReference>
<keyword evidence="5 9" id="KW-0798">TonB box</keyword>
<keyword evidence="10" id="KW-0732">Signal</keyword>
<evidence type="ECO:0000256" key="1">
    <source>
        <dbReference type="ARBA" id="ARBA00004571"/>
    </source>
</evidence>
<dbReference type="InterPro" id="IPR036942">
    <property type="entry name" value="Beta-barrel_TonB_sf"/>
</dbReference>
<dbReference type="EMBL" id="CP029600">
    <property type="protein sequence ID" value="AWO01306.1"/>
    <property type="molecule type" value="Genomic_DNA"/>
</dbReference>
<evidence type="ECO:0000256" key="7">
    <source>
        <dbReference type="ARBA" id="ARBA00023237"/>
    </source>
</evidence>
<dbReference type="Pfam" id="PF00593">
    <property type="entry name" value="TonB_dep_Rec_b-barrel"/>
    <property type="match status" value="1"/>
</dbReference>
<dbReference type="Pfam" id="PF13715">
    <property type="entry name" value="CarbopepD_reg_2"/>
    <property type="match status" value="1"/>
</dbReference>
<sequence>MFPRIVCLVLMLAVAAGASAQGRLKGKVMAADKPVPFASVGFKDLKTGTVTNEAGEFDIPSLTPGRHTLQVSAVGYVTYAQPVQVKATGTTVVAIQLQATSSSLNEVVVSGTLRPVTKMESPVPVEVYSPVFFKKNPTPSIFDALQNVNGVRPQLNCNVCNTGDIHINGLEGPYTMVMIDGMPIVSALSTVYGLSGIPNSLVERVEIVKGPASTLYGSEAVAGLINIITKSPGTAPAFTADVMATSWQEYSADLGMRFNAGAKAEALLGLNYFNYQQPFDKNGDGFTDVTLQHRISVFNKWNFKRPEGRVATIAARYFYEDRWGGQTQWNKHWRGTDSIYGESIFTSRAEIIGQYQLPFKERVMLQASFNFHDQNSYYGVVPFMAKQQISFAQLTWDKTAGKHNLLAGLPFRYTFYDDNTVATAGKDHNEPERTFLPGVFVQDEWKFAPQHSLLTGLRYDHNSIHGSIFTPRLAYKWSPDYKNVLRLNAGTGYRVVSIFTEDHAALSGAREVVIENELKPERSWNVNLNYTKKIPLNNAFLNLDATAFYTYFSNKIMPDYSRPDTIAYDNLAGHAISKGLSLNADLMFAFPLKVIAGVTLMDVYEQEGGEKTRPMLTEKFSGTWAVSYSFAGAGLSVDYTGNIYGPMLLPVQPNDPRPSRSPVWSIQNVQLTKKFAGGWELYGGVKNLLNFLPPRNSIAHAHDPFDKNVGYNADGSVDPYGLTFDPSYVFAPNQGIRGFLGVRFTKQ</sequence>
<dbReference type="PANTHER" id="PTHR30069:SF57">
    <property type="entry name" value="TONB-DEPENDENT RECEPTOR"/>
    <property type="match status" value="1"/>
</dbReference>
<dbReference type="InterPro" id="IPR039426">
    <property type="entry name" value="TonB-dep_rcpt-like"/>
</dbReference>
<dbReference type="RefSeq" id="WP_119077520.1">
    <property type="nucleotide sequence ID" value="NZ_QXMH01000001.1"/>
</dbReference>